<dbReference type="GO" id="GO:0005975">
    <property type="term" value="P:carbohydrate metabolic process"/>
    <property type="evidence" value="ECO:0007669"/>
    <property type="project" value="InterPro"/>
</dbReference>
<dbReference type="SUPFAM" id="SSF74650">
    <property type="entry name" value="Galactose mutarotase-like"/>
    <property type="match status" value="1"/>
</dbReference>
<sequence>MDIQFKEGVGTSLKRCSSVYFTLSHGIVNEIYFPGIDTAQTRDHQFLVSGEETFYEERRDTSHSMETLKGGIPAYRIINEESEQRFKIEKTIFIDSEDDVFVEHVKFIKKNPEDGLSIYSLLAPHMNNGGYGNNAWNGEYKGKKMQFASKGETFLALY</sequence>
<dbReference type="AlphaFoldDB" id="T0Z5S2"/>
<reference evidence="2" key="2">
    <citation type="journal article" date="2014" name="ISME J.">
        <title>Microbial stratification in low pH oxic and suboxic macroscopic growths along an acid mine drainage.</title>
        <authorList>
            <person name="Mendez-Garcia C."/>
            <person name="Mesa V."/>
            <person name="Sprenger R.R."/>
            <person name="Richter M."/>
            <person name="Diez M.S."/>
            <person name="Solano J."/>
            <person name="Bargiela R."/>
            <person name="Golyshina O.V."/>
            <person name="Manteca A."/>
            <person name="Ramos J.L."/>
            <person name="Gallego J.R."/>
            <person name="Llorente I."/>
            <person name="Martins Dos Santos V.A."/>
            <person name="Jensen O.N."/>
            <person name="Pelaez A.I."/>
            <person name="Sanchez J."/>
            <person name="Ferrer M."/>
        </authorList>
    </citation>
    <scope>NUCLEOTIDE SEQUENCE</scope>
</reference>
<dbReference type="GO" id="GO:0030246">
    <property type="term" value="F:carbohydrate binding"/>
    <property type="evidence" value="ECO:0007669"/>
    <property type="project" value="InterPro"/>
</dbReference>
<feature type="domain" description="Glucodextranase N-terminal" evidence="1">
    <location>
        <begin position="6"/>
        <end position="157"/>
    </location>
</feature>
<organism evidence="2">
    <name type="scientific">mine drainage metagenome</name>
    <dbReference type="NCBI Taxonomy" id="410659"/>
    <lineage>
        <taxon>unclassified sequences</taxon>
        <taxon>metagenomes</taxon>
        <taxon>ecological metagenomes</taxon>
    </lineage>
</organism>
<feature type="non-terminal residue" evidence="2">
    <location>
        <position position="158"/>
    </location>
</feature>
<name>T0Z5S2_9ZZZZ</name>
<evidence type="ECO:0000259" key="1">
    <source>
        <dbReference type="Pfam" id="PF09137"/>
    </source>
</evidence>
<dbReference type="InterPro" id="IPR011013">
    <property type="entry name" value="Gal_mutarotase_sf_dom"/>
</dbReference>
<protein>
    <submittedName>
        <fullName evidence="2">Glucan 1,4-alpha-glucosidase</fullName>
    </submittedName>
</protein>
<accession>T0Z5S2</accession>
<dbReference type="Pfam" id="PF09137">
    <property type="entry name" value="Glucodextran_N"/>
    <property type="match status" value="1"/>
</dbReference>
<evidence type="ECO:0000313" key="2">
    <source>
        <dbReference type="EMBL" id="EQD39507.1"/>
    </source>
</evidence>
<proteinExistence type="predicted"/>
<dbReference type="InterPro" id="IPR014718">
    <property type="entry name" value="GH-type_carb-bd"/>
</dbReference>
<dbReference type="GO" id="GO:0003824">
    <property type="term" value="F:catalytic activity"/>
    <property type="evidence" value="ECO:0007669"/>
    <property type="project" value="InterPro"/>
</dbReference>
<dbReference type="Gene3D" id="2.70.98.10">
    <property type="match status" value="1"/>
</dbReference>
<dbReference type="InterPro" id="IPR015220">
    <property type="entry name" value="Glucodextranase_N"/>
</dbReference>
<comment type="caution">
    <text evidence="2">The sequence shown here is derived from an EMBL/GenBank/DDBJ whole genome shotgun (WGS) entry which is preliminary data.</text>
</comment>
<dbReference type="EMBL" id="AUZX01012364">
    <property type="protein sequence ID" value="EQD39507.1"/>
    <property type="molecule type" value="Genomic_DNA"/>
</dbReference>
<reference evidence="2" key="1">
    <citation type="submission" date="2013-08" db="EMBL/GenBank/DDBJ databases">
        <authorList>
            <person name="Mendez C."/>
            <person name="Richter M."/>
            <person name="Ferrer M."/>
            <person name="Sanchez J."/>
        </authorList>
    </citation>
    <scope>NUCLEOTIDE SEQUENCE</scope>
</reference>
<gene>
    <name evidence="2" type="ORF">B1A_16819</name>
</gene>